<name>A0A0D0D5L5_9AGAM</name>
<feature type="compositionally biased region" description="Polar residues" evidence="2">
    <location>
        <begin position="233"/>
        <end position="251"/>
    </location>
</feature>
<feature type="region of interest" description="Disordered" evidence="2">
    <location>
        <begin position="299"/>
        <end position="394"/>
    </location>
</feature>
<evidence type="ECO:0000256" key="1">
    <source>
        <dbReference type="SAM" id="Coils"/>
    </source>
</evidence>
<feature type="non-terminal residue" evidence="3">
    <location>
        <position position="1"/>
    </location>
</feature>
<dbReference type="AlphaFoldDB" id="A0A0D0D5L5"/>
<feature type="compositionally biased region" description="Low complexity" evidence="2">
    <location>
        <begin position="317"/>
        <end position="334"/>
    </location>
</feature>
<protein>
    <submittedName>
        <fullName evidence="3">Uncharacterized protein</fullName>
    </submittedName>
</protein>
<keyword evidence="1" id="KW-0175">Coiled coil</keyword>
<feature type="region of interest" description="Disordered" evidence="2">
    <location>
        <begin position="97"/>
        <end position="123"/>
    </location>
</feature>
<sequence>HADLLHFIAQKERKCLELRDQLAVHERELAELKRKWERIVNRGFASGGGGCNPPSHVAPNAGLGGVAFDGLKEGVRMIAAGLSDLSGVIQDEKGDPVVKPGYRTGAHAQRESDSSVSTSAGVASERLSTSSVSSIWDAEYSIDEGGQTKMVVTAPSLSRARSINSSVHKRGLQARSREYSAPTSAYVSPVSTPSSRLTSVDLGISVTSTPNSASVQFLSSTTSAARAKPVVSISTPSTASDLAPSSPTPGLTTGGPVSSWVGNMGKKFGDLQKGRTFSKGQKRASVLLADVSHTIASALSPGPIATTPAPALSPRIQSTSTSPSPASCTPSLCTSPPPQLSRPNSQRTTSWLEHDEEQTIHAGVMVPDSKPTVAGGTETPTEKLSSFDDDDWNW</sequence>
<reference evidence="4" key="2">
    <citation type="submission" date="2015-01" db="EMBL/GenBank/DDBJ databases">
        <title>Evolutionary Origins and Diversification of the Mycorrhizal Mutualists.</title>
        <authorList>
            <consortium name="DOE Joint Genome Institute"/>
            <consortium name="Mycorrhizal Genomics Consortium"/>
            <person name="Kohler A."/>
            <person name="Kuo A."/>
            <person name="Nagy L.G."/>
            <person name="Floudas D."/>
            <person name="Copeland A."/>
            <person name="Barry K.W."/>
            <person name="Cichocki N."/>
            <person name="Veneault-Fourrey C."/>
            <person name="LaButti K."/>
            <person name="Lindquist E.A."/>
            <person name="Lipzen A."/>
            <person name="Lundell T."/>
            <person name="Morin E."/>
            <person name="Murat C."/>
            <person name="Riley R."/>
            <person name="Ohm R."/>
            <person name="Sun H."/>
            <person name="Tunlid A."/>
            <person name="Henrissat B."/>
            <person name="Grigoriev I.V."/>
            <person name="Hibbett D.S."/>
            <person name="Martin F."/>
        </authorList>
    </citation>
    <scope>NUCLEOTIDE SEQUENCE [LARGE SCALE GENOMIC DNA]</scope>
    <source>
        <strain evidence="4">Ve08.2h10</strain>
    </source>
</reference>
<organism evidence="3 4">
    <name type="scientific">Paxillus rubicundulus Ve08.2h10</name>
    <dbReference type="NCBI Taxonomy" id="930991"/>
    <lineage>
        <taxon>Eukaryota</taxon>
        <taxon>Fungi</taxon>
        <taxon>Dikarya</taxon>
        <taxon>Basidiomycota</taxon>
        <taxon>Agaricomycotina</taxon>
        <taxon>Agaricomycetes</taxon>
        <taxon>Agaricomycetidae</taxon>
        <taxon>Boletales</taxon>
        <taxon>Paxilineae</taxon>
        <taxon>Paxillaceae</taxon>
        <taxon>Paxillus</taxon>
    </lineage>
</organism>
<feature type="region of interest" description="Disordered" evidence="2">
    <location>
        <begin position="162"/>
        <end position="192"/>
    </location>
</feature>
<feature type="coiled-coil region" evidence="1">
    <location>
        <begin position="8"/>
        <end position="42"/>
    </location>
</feature>
<dbReference type="HOGENOM" id="CLU_021799_1_0_1"/>
<dbReference type="InParanoid" id="A0A0D0D5L5"/>
<feature type="compositionally biased region" description="Polar residues" evidence="2">
    <location>
        <begin position="181"/>
        <end position="192"/>
    </location>
</feature>
<feature type="region of interest" description="Disordered" evidence="2">
    <location>
        <begin position="233"/>
        <end position="259"/>
    </location>
</feature>
<dbReference type="EMBL" id="KN825331">
    <property type="protein sequence ID" value="KIK91942.1"/>
    <property type="molecule type" value="Genomic_DNA"/>
</dbReference>
<dbReference type="OrthoDB" id="2094445at2759"/>
<reference evidence="3 4" key="1">
    <citation type="submission" date="2014-04" db="EMBL/GenBank/DDBJ databases">
        <authorList>
            <consortium name="DOE Joint Genome Institute"/>
            <person name="Kuo A."/>
            <person name="Kohler A."/>
            <person name="Jargeat P."/>
            <person name="Nagy L.G."/>
            <person name="Floudas D."/>
            <person name="Copeland A."/>
            <person name="Barry K.W."/>
            <person name="Cichocki N."/>
            <person name="Veneault-Fourrey C."/>
            <person name="LaButti K."/>
            <person name="Lindquist E.A."/>
            <person name="Lipzen A."/>
            <person name="Lundell T."/>
            <person name="Morin E."/>
            <person name="Murat C."/>
            <person name="Sun H."/>
            <person name="Tunlid A."/>
            <person name="Henrissat B."/>
            <person name="Grigoriev I.V."/>
            <person name="Hibbett D.S."/>
            <person name="Martin F."/>
            <person name="Nordberg H.P."/>
            <person name="Cantor M.N."/>
            <person name="Hua S.X."/>
        </authorList>
    </citation>
    <scope>NUCLEOTIDE SEQUENCE [LARGE SCALE GENOMIC DNA]</scope>
    <source>
        <strain evidence="3 4">Ve08.2h10</strain>
    </source>
</reference>
<evidence type="ECO:0000313" key="4">
    <source>
        <dbReference type="Proteomes" id="UP000054538"/>
    </source>
</evidence>
<keyword evidence="4" id="KW-1185">Reference proteome</keyword>
<feature type="compositionally biased region" description="Polar residues" evidence="2">
    <location>
        <begin position="114"/>
        <end position="123"/>
    </location>
</feature>
<dbReference type="Proteomes" id="UP000054538">
    <property type="component" value="Unassembled WGS sequence"/>
</dbReference>
<gene>
    <name evidence="3" type="ORF">PAXRUDRAFT_148374</name>
</gene>
<dbReference type="STRING" id="930991.A0A0D0D5L5"/>
<evidence type="ECO:0000256" key="2">
    <source>
        <dbReference type="SAM" id="MobiDB-lite"/>
    </source>
</evidence>
<evidence type="ECO:0000313" key="3">
    <source>
        <dbReference type="EMBL" id="KIK91942.1"/>
    </source>
</evidence>
<feature type="compositionally biased region" description="Polar residues" evidence="2">
    <location>
        <begin position="342"/>
        <end position="351"/>
    </location>
</feature>
<proteinExistence type="predicted"/>
<accession>A0A0D0D5L5</accession>